<dbReference type="GeneID" id="54300952"/>
<dbReference type="InterPro" id="IPR050425">
    <property type="entry name" value="NAD(P)_dehydrat-like"/>
</dbReference>
<reference evidence="3" key="1">
    <citation type="journal article" date="2020" name="Stud. Mycol.">
        <title>101 Dothideomycetes genomes: a test case for predicting lifestyles and emergence of pathogens.</title>
        <authorList>
            <person name="Haridas S."/>
            <person name="Albert R."/>
            <person name="Binder M."/>
            <person name="Bloem J."/>
            <person name="Labutti K."/>
            <person name="Salamov A."/>
            <person name="Andreopoulos B."/>
            <person name="Baker S."/>
            <person name="Barry K."/>
            <person name="Bills G."/>
            <person name="Bluhm B."/>
            <person name="Cannon C."/>
            <person name="Castanera R."/>
            <person name="Culley D."/>
            <person name="Daum C."/>
            <person name="Ezra D."/>
            <person name="Gonzalez J."/>
            <person name="Henrissat B."/>
            <person name="Kuo A."/>
            <person name="Liang C."/>
            <person name="Lipzen A."/>
            <person name="Lutzoni F."/>
            <person name="Magnuson J."/>
            <person name="Mondo S."/>
            <person name="Nolan M."/>
            <person name="Ohm R."/>
            <person name="Pangilinan J."/>
            <person name="Park H.-J."/>
            <person name="Ramirez L."/>
            <person name="Alfaro M."/>
            <person name="Sun H."/>
            <person name="Tritt A."/>
            <person name="Yoshinaga Y."/>
            <person name="Zwiers L.-H."/>
            <person name="Turgeon B."/>
            <person name="Goodwin S."/>
            <person name="Spatafora J."/>
            <person name="Crous P."/>
            <person name="Grigoriev I."/>
        </authorList>
    </citation>
    <scope>NUCLEOTIDE SEQUENCE</scope>
    <source>
        <strain evidence="3">CBS 121167</strain>
    </source>
</reference>
<dbReference type="GO" id="GO:0016616">
    <property type="term" value="F:oxidoreductase activity, acting on the CH-OH group of donors, NAD or NADP as acceptor"/>
    <property type="evidence" value="ECO:0007669"/>
    <property type="project" value="TreeGrafter"/>
</dbReference>
<name>A0A6A6B2G6_9PEZI</name>
<protein>
    <recommendedName>
        <fullName evidence="5">NAD-dependent epimerase/dehydratase domain-containing protein</fullName>
    </recommendedName>
</protein>
<organism evidence="3 4">
    <name type="scientific">Aplosporella prunicola CBS 121167</name>
    <dbReference type="NCBI Taxonomy" id="1176127"/>
    <lineage>
        <taxon>Eukaryota</taxon>
        <taxon>Fungi</taxon>
        <taxon>Dikarya</taxon>
        <taxon>Ascomycota</taxon>
        <taxon>Pezizomycotina</taxon>
        <taxon>Dothideomycetes</taxon>
        <taxon>Dothideomycetes incertae sedis</taxon>
        <taxon>Botryosphaeriales</taxon>
        <taxon>Aplosporellaceae</taxon>
        <taxon>Aplosporella</taxon>
    </lineage>
</organism>
<dbReference type="InterPro" id="IPR036291">
    <property type="entry name" value="NAD(P)-bd_dom_sf"/>
</dbReference>
<dbReference type="RefSeq" id="XP_033394092.1">
    <property type="nucleotide sequence ID" value="XM_033543455.1"/>
</dbReference>
<gene>
    <name evidence="3" type="ORF">K452DRAFT_311728</name>
</gene>
<evidence type="ECO:0008006" key="5">
    <source>
        <dbReference type="Google" id="ProtNLM"/>
    </source>
</evidence>
<keyword evidence="4" id="KW-1185">Reference proteome</keyword>
<dbReference type="PANTHER" id="PTHR10366">
    <property type="entry name" value="NAD DEPENDENT EPIMERASE/DEHYDRATASE"/>
    <property type="match status" value="1"/>
</dbReference>
<dbReference type="SUPFAM" id="SSF51735">
    <property type="entry name" value="NAD(P)-binding Rossmann-fold domains"/>
    <property type="match status" value="1"/>
</dbReference>
<accession>A0A6A6B2G6</accession>
<dbReference type="PANTHER" id="PTHR10366:SF562">
    <property type="entry name" value="ALDEHYDE REDUCTASE II (AFU_ORTHOLOGUE AFUA_1G11360)"/>
    <property type="match status" value="1"/>
</dbReference>
<comment type="similarity">
    <text evidence="2">Belongs to the NAD(P)-dependent epimerase/dehydratase family. Dihydroflavonol-4-reductase subfamily.</text>
</comment>
<proteinExistence type="inferred from homology"/>
<dbReference type="EMBL" id="ML995497">
    <property type="protein sequence ID" value="KAF2138379.1"/>
    <property type="molecule type" value="Genomic_DNA"/>
</dbReference>
<sequence>MATPQTPSISIGPGSTIAITGVNGYIGSSIATTFIKAGYHVKGSVRDASRCVWLREYFTKLLVSSDDASDSKSSHHPPRGTFTLVEIPDLADIDAYVPLLTGAASLILTTTTASFTVTDPAALIPMTEAQILAGLEAASRNPVVQSVVLTGSAWATHTPEPDVPKQLSTTSWNEDVMRAAYDEDWASKGNAADEEARAARTMAVFMASKVVQERAAWDWVRRMRPRFRFNVVLASTVFGRVSEPASQGQPSTAGFLAMVVNGSVEEVAKMVRPQWFVDVEDVAVLHLAAAVRADVDAERIFAFSEPYTWNAVLEVLRKAYPEKKFVDDLEGLGRCLVEVPNEKGEQLLREFGREGWTGLEESVKRTVESLKLI</sequence>
<evidence type="ECO:0000313" key="4">
    <source>
        <dbReference type="Proteomes" id="UP000799438"/>
    </source>
</evidence>
<evidence type="ECO:0000256" key="2">
    <source>
        <dbReference type="ARBA" id="ARBA00023445"/>
    </source>
</evidence>
<dbReference type="Gene3D" id="3.40.50.720">
    <property type="entry name" value="NAD(P)-binding Rossmann-like Domain"/>
    <property type="match status" value="1"/>
</dbReference>
<dbReference type="OrthoDB" id="2735536at2759"/>
<evidence type="ECO:0000256" key="1">
    <source>
        <dbReference type="ARBA" id="ARBA00023002"/>
    </source>
</evidence>
<dbReference type="Proteomes" id="UP000799438">
    <property type="component" value="Unassembled WGS sequence"/>
</dbReference>
<keyword evidence="1" id="KW-0560">Oxidoreductase</keyword>
<evidence type="ECO:0000313" key="3">
    <source>
        <dbReference type="EMBL" id="KAF2138379.1"/>
    </source>
</evidence>
<dbReference type="AlphaFoldDB" id="A0A6A6B2G6"/>